<evidence type="ECO:0000313" key="6">
    <source>
        <dbReference type="EMBL" id="MBE9215382.1"/>
    </source>
</evidence>
<dbReference type="InterPro" id="IPR011761">
    <property type="entry name" value="ATP-grasp"/>
</dbReference>
<dbReference type="RefSeq" id="WP_193923443.1">
    <property type="nucleotide sequence ID" value="NZ_JADEWL010000097.1"/>
</dbReference>
<organism evidence="6 7">
    <name type="scientific">Plectonema cf. radiosum LEGE 06105</name>
    <dbReference type="NCBI Taxonomy" id="945769"/>
    <lineage>
        <taxon>Bacteria</taxon>
        <taxon>Bacillati</taxon>
        <taxon>Cyanobacteriota</taxon>
        <taxon>Cyanophyceae</taxon>
        <taxon>Oscillatoriophycideae</taxon>
        <taxon>Oscillatoriales</taxon>
        <taxon>Microcoleaceae</taxon>
        <taxon>Plectonema</taxon>
    </lineage>
</organism>
<dbReference type="InterPro" id="IPR052032">
    <property type="entry name" value="ATP-dep_AA_Ligase"/>
</dbReference>
<dbReference type="PANTHER" id="PTHR43585:SF2">
    <property type="entry name" value="ATP-GRASP ENZYME FSQD"/>
    <property type="match status" value="1"/>
</dbReference>
<keyword evidence="1" id="KW-0436">Ligase</keyword>
<proteinExistence type="predicted"/>
<dbReference type="GO" id="GO:0005524">
    <property type="term" value="F:ATP binding"/>
    <property type="evidence" value="ECO:0007669"/>
    <property type="project" value="UniProtKB-UniRule"/>
</dbReference>
<evidence type="ECO:0000259" key="5">
    <source>
        <dbReference type="PROSITE" id="PS50975"/>
    </source>
</evidence>
<dbReference type="Gene3D" id="3.30.470.20">
    <property type="entry name" value="ATP-grasp fold, B domain"/>
    <property type="match status" value="1"/>
</dbReference>
<sequence length="401" mass="45852">MNENIKATGLNCCFISGPVLSPILLRAIQQWDISTYIQPPTPALPQTINILTDIQAVSSIQNQNAVVIMNWEASLSFILDNLPQQRLNQVNAFKNKTTFRKLIKEFYPDLFYVELTRETLPDFRFPKQVNTVVLKPSLGTASIGIHIVHGQKEWLKAVDSVLKDIDIAKEHMNPAMLNDSCFLVEEFIDGDEFACDGFWDANGKTVITGIYQHPFASNLDVSDTVYYTSTKVVAQTIEPTIQILEHIGNKLQMRRFPFHFEFRFSNGNLFPIELNPLRFGQVALPDITEYAFGFNPYDLFFADKAPDWNSLLADSNYSKIYGFVLASLPEKYESKKHWFDEQSFCNIFGNKLLNYLPSNPQITPFFGVAHIVVDKLEEVLAYLDLDFDSFLRVREQGIEFI</sequence>
<dbReference type="Proteomes" id="UP000620559">
    <property type="component" value="Unassembled WGS sequence"/>
</dbReference>
<keyword evidence="2 4" id="KW-0547">Nucleotide-binding</keyword>
<name>A0A8J7K609_9CYAN</name>
<evidence type="ECO:0000256" key="4">
    <source>
        <dbReference type="PROSITE-ProRule" id="PRU00409"/>
    </source>
</evidence>
<comment type="caution">
    <text evidence="6">The sequence shown here is derived from an EMBL/GenBank/DDBJ whole genome shotgun (WGS) entry which is preliminary data.</text>
</comment>
<reference evidence="6" key="1">
    <citation type="submission" date="2020-10" db="EMBL/GenBank/DDBJ databases">
        <authorList>
            <person name="Castelo-Branco R."/>
            <person name="Eusebio N."/>
            <person name="Adriana R."/>
            <person name="Vieira A."/>
            <person name="Brugerolle De Fraissinette N."/>
            <person name="Rezende De Castro R."/>
            <person name="Schneider M.P."/>
            <person name="Vasconcelos V."/>
            <person name="Leao P.N."/>
        </authorList>
    </citation>
    <scope>NUCLEOTIDE SEQUENCE</scope>
    <source>
        <strain evidence="6">LEGE 06105</strain>
    </source>
</reference>
<dbReference type="PANTHER" id="PTHR43585">
    <property type="entry name" value="FUMIPYRROLE BIOSYNTHESIS PROTEIN C"/>
    <property type="match status" value="1"/>
</dbReference>
<accession>A0A8J7K609</accession>
<keyword evidence="3 4" id="KW-0067">ATP-binding</keyword>
<dbReference type="Pfam" id="PF13535">
    <property type="entry name" value="ATP-grasp_4"/>
    <property type="match status" value="1"/>
</dbReference>
<evidence type="ECO:0000313" key="7">
    <source>
        <dbReference type="Proteomes" id="UP000620559"/>
    </source>
</evidence>
<gene>
    <name evidence="6" type="ORF">IQ247_22405</name>
</gene>
<feature type="domain" description="ATP-grasp" evidence="5">
    <location>
        <begin position="104"/>
        <end position="305"/>
    </location>
</feature>
<keyword evidence="7" id="KW-1185">Reference proteome</keyword>
<dbReference type="SUPFAM" id="SSF56059">
    <property type="entry name" value="Glutathione synthetase ATP-binding domain-like"/>
    <property type="match status" value="1"/>
</dbReference>
<evidence type="ECO:0000256" key="3">
    <source>
        <dbReference type="ARBA" id="ARBA00022840"/>
    </source>
</evidence>
<protein>
    <submittedName>
        <fullName evidence="6">ATP-grasp domain-containing protein</fullName>
    </submittedName>
</protein>
<evidence type="ECO:0000256" key="1">
    <source>
        <dbReference type="ARBA" id="ARBA00022598"/>
    </source>
</evidence>
<dbReference type="PROSITE" id="PS50975">
    <property type="entry name" value="ATP_GRASP"/>
    <property type="match status" value="1"/>
</dbReference>
<evidence type="ECO:0000256" key="2">
    <source>
        <dbReference type="ARBA" id="ARBA00022741"/>
    </source>
</evidence>
<dbReference type="AlphaFoldDB" id="A0A8J7K609"/>
<dbReference type="GO" id="GO:0016874">
    <property type="term" value="F:ligase activity"/>
    <property type="evidence" value="ECO:0007669"/>
    <property type="project" value="UniProtKB-KW"/>
</dbReference>
<dbReference type="EMBL" id="JADEWL010000097">
    <property type="protein sequence ID" value="MBE9215382.1"/>
    <property type="molecule type" value="Genomic_DNA"/>
</dbReference>
<dbReference type="GO" id="GO:0046872">
    <property type="term" value="F:metal ion binding"/>
    <property type="evidence" value="ECO:0007669"/>
    <property type="project" value="InterPro"/>
</dbReference>